<dbReference type="Pfam" id="PF00291">
    <property type="entry name" value="PALP"/>
    <property type="match status" value="1"/>
</dbReference>
<evidence type="ECO:0000313" key="5">
    <source>
        <dbReference type="EMBL" id="MBC8361033.1"/>
    </source>
</evidence>
<dbReference type="PROSITE" id="PS00165">
    <property type="entry name" value="DEHYDRATASE_SER_THR"/>
    <property type="match status" value="1"/>
</dbReference>
<evidence type="ECO:0000256" key="2">
    <source>
        <dbReference type="ARBA" id="ARBA00022898"/>
    </source>
</evidence>
<dbReference type="GO" id="GO:0004794">
    <property type="term" value="F:threonine deaminase activity"/>
    <property type="evidence" value="ECO:0007669"/>
    <property type="project" value="TreeGrafter"/>
</dbReference>
<feature type="non-terminal residue" evidence="5">
    <location>
        <position position="95"/>
    </location>
</feature>
<comment type="cofactor">
    <cofactor evidence="1">
        <name>pyridoxal 5'-phosphate</name>
        <dbReference type="ChEBI" id="CHEBI:597326"/>
    </cofactor>
</comment>
<dbReference type="InterPro" id="IPR050147">
    <property type="entry name" value="Ser/Thr_Dehydratase"/>
</dbReference>
<keyword evidence="3" id="KW-0456">Lyase</keyword>
<dbReference type="GO" id="GO:0006565">
    <property type="term" value="P:L-serine catabolic process"/>
    <property type="evidence" value="ECO:0007669"/>
    <property type="project" value="TreeGrafter"/>
</dbReference>
<name>A0A8J6NUN8_9BACT</name>
<dbReference type="AlphaFoldDB" id="A0A8J6NUN8"/>
<evidence type="ECO:0000259" key="4">
    <source>
        <dbReference type="Pfam" id="PF00291"/>
    </source>
</evidence>
<dbReference type="EMBL" id="JACNJH010000118">
    <property type="protein sequence ID" value="MBC8361033.1"/>
    <property type="molecule type" value="Genomic_DNA"/>
</dbReference>
<evidence type="ECO:0000256" key="1">
    <source>
        <dbReference type="ARBA" id="ARBA00001933"/>
    </source>
</evidence>
<keyword evidence="2" id="KW-0663">Pyridoxal phosphate</keyword>
<comment type="caution">
    <text evidence="5">The sequence shown here is derived from an EMBL/GenBank/DDBJ whole genome shotgun (WGS) entry which is preliminary data.</text>
</comment>
<feature type="domain" description="Tryptophan synthase beta chain-like PALP" evidence="4">
    <location>
        <begin position="17"/>
        <end position="95"/>
    </location>
</feature>
<accession>A0A8J6NUN8</accession>
<dbReference type="Gene3D" id="3.40.50.1100">
    <property type="match status" value="2"/>
</dbReference>
<gene>
    <name evidence="5" type="ORF">H8E23_06525</name>
</gene>
<dbReference type="GO" id="GO:0006567">
    <property type="term" value="P:L-threonine catabolic process"/>
    <property type="evidence" value="ECO:0007669"/>
    <property type="project" value="TreeGrafter"/>
</dbReference>
<sequence length="95" mass="9998">MIAIEKFKNAAKMIKGRVIRTPLVHSSSLSRMFGGEIYLKLENLQKTGSFKIRGATYTIMVNRANIGPGGVVAASAGNHAQGVALAASQAQLPAT</sequence>
<dbReference type="InterPro" id="IPR001926">
    <property type="entry name" value="TrpB-like_PALP"/>
</dbReference>
<proteinExistence type="predicted"/>
<reference evidence="5 6" key="1">
    <citation type="submission" date="2020-08" db="EMBL/GenBank/DDBJ databases">
        <title>Bridging the membrane lipid divide: bacteria of the FCB group superphylum have the potential to synthesize archaeal ether lipids.</title>
        <authorList>
            <person name="Villanueva L."/>
            <person name="Von Meijenfeldt F.A.B."/>
            <person name="Westbye A.B."/>
            <person name="Yadav S."/>
            <person name="Hopmans E.C."/>
            <person name="Dutilh B.E."/>
            <person name="Sinninghe Damste J.S."/>
        </authorList>
    </citation>
    <scope>NUCLEOTIDE SEQUENCE [LARGE SCALE GENOMIC DNA]</scope>
    <source>
        <strain evidence="5">NIOZ-UU30</strain>
    </source>
</reference>
<protein>
    <submittedName>
        <fullName evidence="5">Pyridoxal-phosphate dependent enzyme</fullName>
    </submittedName>
</protein>
<dbReference type="PANTHER" id="PTHR48078:SF6">
    <property type="entry name" value="L-THREONINE DEHYDRATASE CATABOLIC TDCB"/>
    <property type="match status" value="1"/>
</dbReference>
<evidence type="ECO:0000256" key="3">
    <source>
        <dbReference type="ARBA" id="ARBA00023239"/>
    </source>
</evidence>
<dbReference type="InterPro" id="IPR036052">
    <property type="entry name" value="TrpB-like_PALP_sf"/>
</dbReference>
<evidence type="ECO:0000313" key="6">
    <source>
        <dbReference type="Proteomes" id="UP000603434"/>
    </source>
</evidence>
<dbReference type="Proteomes" id="UP000603434">
    <property type="component" value="Unassembled WGS sequence"/>
</dbReference>
<dbReference type="SUPFAM" id="SSF53686">
    <property type="entry name" value="Tryptophan synthase beta subunit-like PLP-dependent enzymes"/>
    <property type="match status" value="1"/>
</dbReference>
<dbReference type="GO" id="GO:0030170">
    <property type="term" value="F:pyridoxal phosphate binding"/>
    <property type="evidence" value="ECO:0007669"/>
    <property type="project" value="InterPro"/>
</dbReference>
<organism evidence="5 6">
    <name type="scientific">Candidatus Desulfatibia profunda</name>
    <dbReference type="NCBI Taxonomy" id="2841695"/>
    <lineage>
        <taxon>Bacteria</taxon>
        <taxon>Pseudomonadati</taxon>
        <taxon>Thermodesulfobacteriota</taxon>
        <taxon>Desulfobacteria</taxon>
        <taxon>Desulfobacterales</taxon>
        <taxon>Desulfobacterales incertae sedis</taxon>
        <taxon>Candidatus Desulfatibia</taxon>
    </lineage>
</organism>
<dbReference type="GO" id="GO:0009097">
    <property type="term" value="P:isoleucine biosynthetic process"/>
    <property type="evidence" value="ECO:0007669"/>
    <property type="project" value="TreeGrafter"/>
</dbReference>
<dbReference type="PANTHER" id="PTHR48078">
    <property type="entry name" value="THREONINE DEHYDRATASE, MITOCHONDRIAL-RELATED"/>
    <property type="match status" value="1"/>
</dbReference>
<dbReference type="InterPro" id="IPR000634">
    <property type="entry name" value="Ser/Thr_deHydtase_PyrdxlP-BS"/>
</dbReference>
<dbReference type="GO" id="GO:0003941">
    <property type="term" value="F:L-serine ammonia-lyase activity"/>
    <property type="evidence" value="ECO:0007669"/>
    <property type="project" value="TreeGrafter"/>
</dbReference>